<keyword evidence="2 7" id="KW-0813">Transport</keyword>
<evidence type="ECO:0000256" key="1">
    <source>
        <dbReference type="ARBA" id="ARBA00004651"/>
    </source>
</evidence>
<evidence type="ECO:0000256" key="6">
    <source>
        <dbReference type="ARBA" id="ARBA00023136"/>
    </source>
</evidence>
<organism evidence="9 10">
    <name type="scientific">Rhodoplanes serenus</name>
    <dbReference type="NCBI Taxonomy" id="200615"/>
    <lineage>
        <taxon>Bacteria</taxon>
        <taxon>Pseudomonadati</taxon>
        <taxon>Pseudomonadota</taxon>
        <taxon>Alphaproteobacteria</taxon>
        <taxon>Hyphomicrobiales</taxon>
        <taxon>Nitrobacteraceae</taxon>
        <taxon>Rhodoplanes</taxon>
    </lineage>
</organism>
<name>A0A3S4FB85_9BRAD</name>
<dbReference type="PROSITE" id="PS50928">
    <property type="entry name" value="ABC_TM1"/>
    <property type="match status" value="1"/>
</dbReference>
<dbReference type="InterPro" id="IPR035906">
    <property type="entry name" value="MetI-like_sf"/>
</dbReference>
<evidence type="ECO:0000256" key="5">
    <source>
        <dbReference type="ARBA" id="ARBA00022989"/>
    </source>
</evidence>
<dbReference type="InterPro" id="IPR000515">
    <property type="entry name" value="MetI-like"/>
</dbReference>
<evidence type="ECO:0000259" key="8">
    <source>
        <dbReference type="PROSITE" id="PS50928"/>
    </source>
</evidence>
<evidence type="ECO:0000313" key="10">
    <source>
        <dbReference type="Proteomes" id="UP000289200"/>
    </source>
</evidence>
<dbReference type="EMBL" id="UWOC01000163">
    <property type="protein sequence ID" value="VCU10198.1"/>
    <property type="molecule type" value="Genomic_DNA"/>
</dbReference>
<dbReference type="Pfam" id="PF00528">
    <property type="entry name" value="BPD_transp_1"/>
    <property type="match status" value="1"/>
</dbReference>
<dbReference type="CDD" id="cd06261">
    <property type="entry name" value="TM_PBP2"/>
    <property type="match status" value="1"/>
</dbReference>
<feature type="transmembrane region" description="Helical" evidence="7">
    <location>
        <begin position="65"/>
        <end position="85"/>
    </location>
</feature>
<sequence length="251" mass="26525">MRRLLHWLLRSLPVLLMVIAWEAAVRLGLVGAALLPAPTTIAAAWWRLAADGDLLPHAAASLWRATAGLAISVAAGVALGLAMALSRTAERLVQPLITFLYPLPKSALIPIVLVWFGFGHGAQIAVIVLGCLLPVVLGAYNGARGVEPALVWSARSLGARRAEIVRDVVVRAALPDILAGIRVALALGFVLLVSAEMVGARRGLGFLIAFLGEAGAYPAMFAVVVTVMALGFTADRVLLAATRRLLRWREA</sequence>
<protein>
    <submittedName>
        <fullName evidence="9">Aliphatic sulfonates transport permease protein SsuC</fullName>
    </submittedName>
</protein>
<keyword evidence="10" id="KW-1185">Reference proteome</keyword>
<feature type="transmembrane region" description="Helical" evidence="7">
    <location>
        <begin position="124"/>
        <end position="143"/>
    </location>
</feature>
<keyword evidence="6 7" id="KW-0472">Membrane</keyword>
<evidence type="ECO:0000256" key="4">
    <source>
        <dbReference type="ARBA" id="ARBA00022692"/>
    </source>
</evidence>
<feature type="transmembrane region" description="Helical" evidence="7">
    <location>
        <begin position="12"/>
        <end position="45"/>
    </location>
</feature>
<reference evidence="10" key="1">
    <citation type="submission" date="2018-10" db="EMBL/GenBank/DDBJ databases">
        <authorList>
            <person name="Peiro R."/>
            <person name="Begona"/>
            <person name="Cbmso G."/>
            <person name="Lopez M."/>
            <person name="Gonzalez S."/>
            <person name="Sacristan E."/>
            <person name="Castillo E."/>
        </authorList>
    </citation>
    <scope>NUCLEOTIDE SEQUENCE [LARGE SCALE GENOMIC DNA]</scope>
</reference>
<proteinExistence type="inferred from homology"/>
<gene>
    <name evidence="9" type="primary">ssuC_5</name>
    <name evidence="9" type="ORF">RHODGE_RHODGE_03384</name>
</gene>
<keyword evidence="5 7" id="KW-1133">Transmembrane helix</keyword>
<evidence type="ECO:0000313" key="9">
    <source>
        <dbReference type="EMBL" id="VCU10198.1"/>
    </source>
</evidence>
<dbReference type="Gene3D" id="1.10.3720.10">
    <property type="entry name" value="MetI-like"/>
    <property type="match status" value="1"/>
</dbReference>
<dbReference type="PANTHER" id="PTHR30151:SF0">
    <property type="entry name" value="ABC TRANSPORTER PERMEASE PROTEIN MJ0413-RELATED"/>
    <property type="match status" value="1"/>
</dbReference>
<accession>A0A3S4FB85</accession>
<feature type="transmembrane region" description="Helical" evidence="7">
    <location>
        <begin position="215"/>
        <end position="239"/>
    </location>
</feature>
<dbReference type="SUPFAM" id="SSF161098">
    <property type="entry name" value="MetI-like"/>
    <property type="match status" value="1"/>
</dbReference>
<comment type="similarity">
    <text evidence="7">Belongs to the binding-protein-dependent transport system permease family.</text>
</comment>
<evidence type="ECO:0000256" key="3">
    <source>
        <dbReference type="ARBA" id="ARBA00022475"/>
    </source>
</evidence>
<evidence type="ECO:0000256" key="7">
    <source>
        <dbReference type="RuleBase" id="RU363032"/>
    </source>
</evidence>
<comment type="subcellular location">
    <subcellularLocation>
        <location evidence="1 7">Cell membrane</location>
        <topology evidence="1 7">Multi-pass membrane protein</topology>
    </subcellularLocation>
</comment>
<keyword evidence="4 7" id="KW-0812">Transmembrane</keyword>
<dbReference type="GO" id="GO:0055085">
    <property type="term" value="P:transmembrane transport"/>
    <property type="evidence" value="ECO:0007669"/>
    <property type="project" value="InterPro"/>
</dbReference>
<dbReference type="GO" id="GO:0005886">
    <property type="term" value="C:plasma membrane"/>
    <property type="evidence" value="ECO:0007669"/>
    <property type="project" value="UniProtKB-SubCell"/>
</dbReference>
<evidence type="ECO:0000256" key="2">
    <source>
        <dbReference type="ARBA" id="ARBA00022448"/>
    </source>
</evidence>
<feature type="transmembrane region" description="Helical" evidence="7">
    <location>
        <begin position="168"/>
        <end position="195"/>
    </location>
</feature>
<comment type="caution">
    <text evidence="9">The sequence shown here is derived from an EMBL/GenBank/DDBJ whole genome shotgun (WGS) entry which is preliminary data.</text>
</comment>
<feature type="transmembrane region" description="Helical" evidence="7">
    <location>
        <begin position="97"/>
        <end position="118"/>
    </location>
</feature>
<keyword evidence="3" id="KW-1003">Cell membrane</keyword>
<dbReference type="PANTHER" id="PTHR30151">
    <property type="entry name" value="ALKANE SULFONATE ABC TRANSPORTER-RELATED, MEMBRANE SUBUNIT"/>
    <property type="match status" value="1"/>
</dbReference>
<dbReference type="Proteomes" id="UP000289200">
    <property type="component" value="Unassembled WGS sequence"/>
</dbReference>
<dbReference type="AlphaFoldDB" id="A0A3S4FB85"/>
<dbReference type="OrthoDB" id="7957355at2"/>
<feature type="domain" description="ABC transmembrane type-1" evidence="8">
    <location>
        <begin position="58"/>
        <end position="238"/>
    </location>
</feature>